<keyword evidence="2" id="KW-1185">Reference proteome</keyword>
<name>A0AAD8JP17_TARER</name>
<evidence type="ECO:0000313" key="2">
    <source>
        <dbReference type="Proteomes" id="UP001229421"/>
    </source>
</evidence>
<protein>
    <submittedName>
        <fullName evidence="1">Uncharacterized protein</fullName>
    </submittedName>
</protein>
<dbReference type="Proteomes" id="UP001229421">
    <property type="component" value="Unassembled WGS sequence"/>
</dbReference>
<comment type="caution">
    <text evidence="1">The sequence shown here is derived from an EMBL/GenBank/DDBJ whole genome shotgun (WGS) entry which is preliminary data.</text>
</comment>
<gene>
    <name evidence="1" type="ORF">QVD17_39717</name>
</gene>
<organism evidence="1 2">
    <name type="scientific">Tagetes erecta</name>
    <name type="common">African marigold</name>
    <dbReference type="NCBI Taxonomy" id="13708"/>
    <lineage>
        <taxon>Eukaryota</taxon>
        <taxon>Viridiplantae</taxon>
        <taxon>Streptophyta</taxon>
        <taxon>Embryophyta</taxon>
        <taxon>Tracheophyta</taxon>
        <taxon>Spermatophyta</taxon>
        <taxon>Magnoliopsida</taxon>
        <taxon>eudicotyledons</taxon>
        <taxon>Gunneridae</taxon>
        <taxon>Pentapetalae</taxon>
        <taxon>asterids</taxon>
        <taxon>campanulids</taxon>
        <taxon>Asterales</taxon>
        <taxon>Asteraceae</taxon>
        <taxon>Asteroideae</taxon>
        <taxon>Heliantheae alliance</taxon>
        <taxon>Tageteae</taxon>
        <taxon>Tagetes</taxon>
    </lineage>
</organism>
<accession>A0AAD8JP17</accession>
<proteinExistence type="predicted"/>
<dbReference type="EMBL" id="JAUHHV010000011">
    <property type="protein sequence ID" value="KAK1408084.1"/>
    <property type="molecule type" value="Genomic_DNA"/>
</dbReference>
<reference evidence="1" key="1">
    <citation type="journal article" date="2023" name="bioRxiv">
        <title>Improved chromosome-level genome assembly for marigold (Tagetes erecta).</title>
        <authorList>
            <person name="Jiang F."/>
            <person name="Yuan L."/>
            <person name="Wang S."/>
            <person name="Wang H."/>
            <person name="Xu D."/>
            <person name="Wang A."/>
            <person name="Fan W."/>
        </authorList>
    </citation>
    <scope>NUCLEOTIDE SEQUENCE</scope>
    <source>
        <strain evidence="1">WSJ</strain>
        <tissue evidence="1">Leaf</tissue>
    </source>
</reference>
<sequence>MVLLGVSGARMKNKAGGKRIQRNDDDDRWCESDRHQKFYASLFNHLNLHAHSINFHPLKSRTTQSSIITITNQIQS</sequence>
<dbReference type="AlphaFoldDB" id="A0AAD8JP17"/>
<evidence type="ECO:0000313" key="1">
    <source>
        <dbReference type="EMBL" id="KAK1408084.1"/>
    </source>
</evidence>